<dbReference type="SUPFAM" id="SSF52335">
    <property type="entry name" value="Methylglyoxal synthase-like"/>
    <property type="match status" value="1"/>
</dbReference>
<dbReference type="GO" id="GO:0019242">
    <property type="term" value="P:methylglyoxal biosynthetic process"/>
    <property type="evidence" value="ECO:0007669"/>
    <property type="project" value="UniProtKB-UniRule"/>
</dbReference>
<dbReference type="NCBIfam" id="TIGR00160">
    <property type="entry name" value="MGSA"/>
    <property type="match status" value="1"/>
</dbReference>
<dbReference type="EC" id="4.2.3.3" evidence="1"/>
<dbReference type="EMBL" id="VUNA01000004">
    <property type="protein sequence ID" value="MST70330.1"/>
    <property type="molecule type" value="Genomic_DNA"/>
</dbReference>
<feature type="binding site" evidence="1">
    <location>
        <position position="19"/>
    </location>
    <ligand>
        <name>substrate</name>
    </ligand>
</feature>
<dbReference type="PANTHER" id="PTHR30492">
    <property type="entry name" value="METHYLGLYOXAL SYNTHASE"/>
    <property type="match status" value="1"/>
</dbReference>
<dbReference type="PIRSF" id="PIRSF006614">
    <property type="entry name" value="Methylglyox_syn"/>
    <property type="match status" value="1"/>
</dbReference>
<keyword evidence="1 4" id="KW-0456">Lyase</keyword>
<dbReference type="PROSITE" id="PS01335">
    <property type="entry name" value="METHYLGLYOXAL_SYNTH"/>
    <property type="match status" value="1"/>
</dbReference>
<evidence type="ECO:0000313" key="5">
    <source>
        <dbReference type="Proteomes" id="UP000469424"/>
    </source>
</evidence>
<comment type="caution">
    <text evidence="4">The sequence shown here is derived from an EMBL/GenBank/DDBJ whole genome shotgun (WGS) entry which is preliminary data.</text>
</comment>
<dbReference type="SMART" id="SM00851">
    <property type="entry name" value="MGS"/>
    <property type="match status" value="1"/>
</dbReference>
<feature type="binding site" evidence="1">
    <location>
        <position position="23"/>
    </location>
    <ligand>
        <name>substrate</name>
    </ligand>
</feature>
<dbReference type="PROSITE" id="PS51855">
    <property type="entry name" value="MGS"/>
    <property type="match status" value="1"/>
</dbReference>
<dbReference type="GO" id="GO:0005829">
    <property type="term" value="C:cytosol"/>
    <property type="evidence" value="ECO:0007669"/>
    <property type="project" value="TreeGrafter"/>
</dbReference>
<keyword evidence="5" id="KW-1185">Reference proteome</keyword>
<reference evidence="4 5" key="1">
    <citation type="submission" date="2019-08" db="EMBL/GenBank/DDBJ databases">
        <title>In-depth cultivation of the pig gut microbiome towards novel bacterial diversity and tailored functional studies.</title>
        <authorList>
            <person name="Wylensek D."/>
            <person name="Hitch T.C.A."/>
            <person name="Clavel T."/>
        </authorList>
    </citation>
    <scope>NUCLEOTIDE SEQUENCE [LARGE SCALE GENOMIC DNA]</scope>
    <source>
        <strain evidence="4 5">WCA-MUC-591-APC-4B</strain>
    </source>
</reference>
<name>A0A6N7X4A9_9FIRM</name>
<comment type="catalytic activity">
    <reaction evidence="1">
        <text>dihydroxyacetone phosphate = methylglyoxal + phosphate</text>
        <dbReference type="Rhea" id="RHEA:17937"/>
        <dbReference type="ChEBI" id="CHEBI:17158"/>
        <dbReference type="ChEBI" id="CHEBI:43474"/>
        <dbReference type="ChEBI" id="CHEBI:57642"/>
        <dbReference type="EC" id="4.2.3.3"/>
    </reaction>
</comment>
<dbReference type="GO" id="GO:0008929">
    <property type="term" value="F:methylglyoxal synthase activity"/>
    <property type="evidence" value="ECO:0007669"/>
    <property type="project" value="UniProtKB-UniRule"/>
</dbReference>
<protein>
    <recommendedName>
        <fullName evidence="1">Methylglyoxal synthase</fullName>
        <shortName evidence="1">MGS</shortName>
        <ecNumber evidence="1">4.2.3.3</ecNumber>
    </recommendedName>
</protein>
<dbReference type="RefSeq" id="WP_154553891.1">
    <property type="nucleotide sequence ID" value="NZ_VUNA01000004.1"/>
</dbReference>
<dbReference type="Gene3D" id="3.40.50.1380">
    <property type="entry name" value="Methylglyoxal synthase-like domain"/>
    <property type="match status" value="1"/>
</dbReference>
<evidence type="ECO:0000256" key="1">
    <source>
        <dbReference type="HAMAP-Rule" id="MF_00549"/>
    </source>
</evidence>
<feature type="binding site" evidence="1">
    <location>
        <begin position="65"/>
        <end position="66"/>
    </location>
    <ligand>
        <name>substrate</name>
    </ligand>
</feature>
<gene>
    <name evidence="1" type="primary">mgsA</name>
    <name evidence="4" type="ORF">FYJ65_03075</name>
</gene>
<comment type="similarity">
    <text evidence="1">Belongs to the methylglyoxal synthase family.</text>
</comment>
<evidence type="ECO:0000256" key="2">
    <source>
        <dbReference type="PIRSR" id="PIRSR006614-1"/>
    </source>
</evidence>
<dbReference type="Proteomes" id="UP000469424">
    <property type="component" value="Unassembled WGS sequence"/>
</dbReference>
<feature type="active site" description="Proton donor/acceptor" evidence="1 2">
    <location>
        <position position="71"/>
    </location>
</feature>
<organism evidence="4 5">
    <name type="scientific">Mogibacterium kristiansenii</name>
    <dbReference type="NCBI Taxonomy" id="2606708"/>
    <lineage>
        <taxon>Bacteria</taxon>
        <taxon>Bacillati</taxon>
        <taxon>Bacillota</taxon>
        <taxon>Clostridia</taxon>
        <taxon>Peptostreptococcales</taxon>
        <taxon>Anaerovoracaceae</taxon>
        <taxon>Mogibacterium</taxon>
    </lineage>
</organism>
<dbReference type="CDD" id="cd01422">
    <property type="entry name" value="MGS"/>
    <property type="match status" value="1"/>
</dbReference>
<dbReference type="AlphaFoldDB" id="A0A6N7X4A9"/>
<proteinExistence type="inferred from homology"/>
<evidence type="ECO:0000259" key="3">
    <source>
        <dbReference type="PROSITE" id="PS51855"/>
    </source>
</evidence>
<dbReference type="PANTHER" id="PTHR30492:SF0">
    <property type="entry name" value="METHYLGLYOXAL SYNTHASE"/>
    <property type="match status" value="1"/>
</dbReference>
<dbReference type="InterPro" id="IPR011607">
    <property type="entry name" value="MGS-like_dom"/>
</dbReference>
<feature type="domain" description="MGS-like" evidence="3">
    <location>
        <begin position="6"/>
        <end position="163"/>
    </location>
</feature>
<evidence type="ECO:0000313" key="4">
    <source>
        <dbReference type="EMBL" id="MST70330.1"/>
    </source>
</evidence>
<comment type="function">
    <text evidence="1">Catalyzes the formation of methylglyoxal from dihydroxyacetone phosphate.</text>
</comment>
<dbReference type="HAMAP" id="MF_00549">
    <property type="entry name" value="Methylglyoxal_synth"/>
    <property type="match status" value="1"/>
</dbReference>
<feature type="binding site" evidence="1">
    <location>
        <begin position="45"/>
        <end position="48"/>
    </location>
    <ligand>
        <name>substrate</name>
    </ligand>
</feature>
<dbReference type="InterPro" id="IPR036914">
    <property type="entry name" value="MGS-like_dom_sf"/>
</dbReference>
<dbReference type="InterPro" id="IPR018148">
    <property type="entry name" value="Methylglyoxal_synth_AS"/>
</dbReference>
<accession>A0A6N7X4A9</accession>
<dbReference type="NCBIfam" id="NF003559">
    <property type="entry name" value="PRK05234.1"/>
    <property type="match status" value="1"/>
</dbReference>
<sequence>MADITRTLGLQKRIALIAHDHKKQALIRWCQKNRDILGQHFLCGTGTTARLISENTGLPVEALKSGPLGGDQEVGARIAEGKIDMVIFFSDPLEAQPHDPDIKALLRIANVYDVPFANNRSTADFMIHSDFFNREYTCISEDYTDMNQRRVQDIQEEIDSSGE</sequence>
<feature type="binding site" evidence="1">
    <location>
        <position position="98"/>
    </location>
    <ligand>
        <name>substrate</name>
    </ligand>
</feature>
<dbReference type="Pfam" id="PF02142">
    <property type="entry name" value="MGS"/>
    <property type="match status" value="1"/>
</dbReference>
<dbReference type="InterPro" id="IPR004363">
    <property type="entry name" value="Methylgl_synth"/>
</dbReference>